<protein>
    <submittedName>
        <fullName evidence="2">Auxin response factor 8</fullName>
    </submittedName>
</protein>
<dbReference type="EMBL" id="PKMF04000323">
    <property type="protein sequence ID" value="KAK7837720.1"/>
    <property type="molecule type" value="Genomic_DNA"/>
</dbReference>
<evidence type="ECO:0000313" key="3">
    <source>
        <dbReference type="Proteomes" id="UP000237347"/>
    </source>
</evidence>
<keyword evidence="3" id="KW-1185">Reference proteome</keyword>
<organism evidence="2 3">
    <name type="scientific">Quercus suber</name>
    <name type="common">Cork oak</name>
    <dbReference type="NCBI Taxonomy" id="58331"/>
    <lineage>
        <taxon>Eukaryota</taxon>
        <taxon>Viridiplantae</taxon>
        <taxon>Streptophyta</taxon>
        <taxon>Embryophyta</taxon>
        <taxon>Tracheophyta</taxon>
        <taxon>Spermatophyta</taxon>
        <taxon>Magnoliopsida</taxon>
        <taxon>eudicotyledons</taxon>
        <taxon>Gunneridae</taxon>
        <taxon>Pentapetalae</taxon>
        <taxon>rosids</taxon>
        <taxon>fabids</taxon>
        <taxon>Fagales</taxon>
        <taxon>Fagaceae</taxon>
        <taxon>Quercus</taxon>
    </lineage>
</organism>
<evidence type="ECO:0000313" key="2">
    <source>
        <dbReference type="EMBL" id="KAK7837720.1"/>
    </source>
</evidence>
<proteinExistence type="predicted"/>
<comment type="caution">
    <text evidence="2">The sequence shown here is derived from an EMBL/GenBank/DDBJ whole genome shotgun (WGS) entry which is preliminary data.</text>
</comment>
<dbReference type="Proteomes" id="UP000237347">
    <property type="component" value="Unassembled WGS sequence"/>
</dbReference>
<sequence>MLAEQSPQQSWAPKYSHSQVDAFTNSMSHSPYPGKDATEEPEICNSDSQNPIPFGVHVDSSGLLLCATVSTFATSVDADVSSMPLGDTGFQNSLYSSEQDSSELLNSAGQVDHQPHLRLLSRYELQAIWVYKSGSVGRSLDISQFSSYMSRKRTWSRCLELRESLKTLLDHACSLYVLTGKTMCFSLETTHGSRYLNG</sequence>
<feature type="compositionally biased region" description="Polar residues" evidence="1">
    <location>
        <begin position="1"/>
        <end position="29"/>
    </location>
</feature>
<evidence type="ECO:0000256" key="1">
    <source>
        <dbReference type="SAM" id="MobiDB-lite"/>
    </source>
</evidence>
<accession>A0AAW0KG70</accession>
<name>A0AAW0KG70_QUESU</name>
<feature type="region of interest" description="Disordered" evidence="1">
    <location>
        <begin position="1"/>
        <end position="48"/>
    </location>
</feature>
<reference evidence="2 3" key="1">
    <citation type="journal article" date="2018" name="Sci. Data">
        <title>The draft genome sequence of cork oak.</title>
        <authorList>
            <person name="Ramos A.M."/>
            <person name="Usie A."/>
            <person name="Barbosa P."/>
            <person name="Barros P.M."/>
            <person name="Capote T."/>
            <person name="Chaves I."/>
            <person name="Simoes F."/>
            <person name="Abreu I."/>
            <person name="Carrasquinho I."/>
            <person name="Faro C."/>
            <person name="Guimaraes J.B."/>
            <person name="Mendonca D."/>
            <person name="Nobrega F."/>
            <person name="Rodrigues L."/>
            <person name="Saibo N.J.M."/>
            <person name="Varela M.C."/>
            <person name="Egas C."/>
            <person name="Matos J."/>
            <person name="Miguel C.M."/>
            <person name="Oliveira M.M."/>
            <person name="Ricardo C.P."/>
            <person name="Goncalves S."/>
        </authorList>
    </citation>
    <scope>NUCLEOTIDE SEQUENCE [LARGE SCALE GENOMIC DNA]</scope>
    <source>
        <strain evidence="3">cv. HL8</strain>
    </source>
</reference>
<dbReference type="AlphaFoldDB" id="A0AAW0KG70"/>
<gene>
    <name evidence="2" type="primary">ARF8_1</name>
    <name evidence="2" type="ORF">CFP56_020860</name>
</gene>